<comment type="caution">
    <text evidence="1">The sequence shown here is derived from an EMBL/GenBank/DDBJ whole genome shotgun (WGS) entry which is preliminary data.</text>
</comment>
<evidence type="ECO:0000313" key="2">
    <source>
        <dbReference type="Proteomes" id="UP000030185"/>
    </source>
</evidence>
<name>A0A098LL34_9BACT</name>
<organism evidence="1 2">
    <name type="scientific">Sporocytophaga myxococcoides</name>
    <dbReference type="NCBI Taxonomy" id="153721"/>
    <lineage>
        <taxon>Bacteria</taxon>
        <taxon>Pseudomonadati</taxon>
        <taxon>Bacteroidota</taxon>
        <taxon>Cytophagia</taxon>
        <taxon>Cytophagales</taxon>
        <taxon>Cytophagaceae</taxon>
        <taxon>Sporocytophaga</taxon>
    </lineage>
</organism>
<reference evidence="1 2" key="1">
    <citation type="submission" date="2014-09" db="EMBL/GenBank/DDBJ databases">
        <title>Sporocytophaga myxococcoides PG-01 genome sequencing.</title>
        <authorList>
            <person name="Liu L."/>
            <person name="Gao P.J."/>
            <person name="Chen G.J."/>
            <person name="Wang L.S."/>
        </authorList>
    </citation>
    <scope>NUCLEOTIDE SEQUENCE [LARGE SCALE GENOMIC DNA]</scope>
    <source>
        <strain evidence="1 2">PG-01</strain>
    </source>
</reference>
<dbReference type="OrthoDB" id="883020at2"/>
<sequence length="121" mass="14479">MTLINFARSEFVKSVKDGSKNFTIRKMRKHPFNKGEKLQLYTGLRTRHAIKLRDAICKNVWDLRIEEHEGSFLFKLDGRRLSHERVEGIARKVGFSSVDLWIKYFKEKYKFPFEGQLIEWL</sequence>
<keyword evidence="2" id="KW-1185">Reference proteome</keyword>
<dbReference type="RefSeq" id="WP_045469739.1">
    <property type="nucleotide sequence ID" value="NZ_BBLT01000016.1"/>
</dbReference>
<dbReference type="eggNOG" id="COG2411">
    <property type="taxonomic scope" value="Bacteria"/>
</dbReference>
<proteinExistence type="predicted"/>
<gene>
    <name evidence="1" type="ORF">MYP_4952</name>
</gene>
<dbReference type="EMBL" id="BBLT01000016">
    <property type="protein sequence ID" value="GAL87721.1"/>
    <property type="molecule type" value="Genomic_DNA"/>
</dbReference>
<accession>A0A098LL34</accession>
<protein>
    <recommendedName>
        <fullName evidence="3">ASCH domain-containing protein</fullName>
    </recommendedName>
</protein>
<dbReference type="STRING" id="153721.MYP_4952"/>
<evidence type="ECO:0008006" key="3">
    <source>
        <dbReference type="Google" id="ProtNLM"/>
    </source>
</evidence>
<dbReference type="Proteomes" id="UP000030185">
    <property type="component" value="Unassembled WGS sequence"/>
</dbReference>
<evidence type="ECO:0000313" key="1">
    <source>
        <dbReference type="EMBL" id="GAL87721.1"/>
    </source>
</evidence>
<dbReference type="AlphaFoldDB" id="A0A098LL34"/>